<dbReference type="PANTHER" id="PTHR33057">
    <property type="entry name" value="TRANSCRIPTION REPRESSOR OFP7-RELATED"/>
    <property type="match status" value="1"/>
</dbReference>
<feature type="compositionally biased region" description="Low complexity" evidence="7">
    <location>
        <begin position="11"/>
        <end position="20"/>
    </location>
</feature>
<dbReference type="Proteomes" id="UP000447434">
    <property type="component" value="Chromosome 21"/>
</dbReference>
<comment type="function">
    <text evidence="6">Transcriptional repressor that regulates multiple aspects of plant growth and development.</text>
</comment>
<feature type="compositionally biased region" description="Basic and acidic residues" evidence="7">
    <location>
        <begin position="100"/>
        <end position="109"/>
    </location>
</feature>
<dbReference type="InterPro" id="IPR038933">
    <property type="entry name" value="Ovate"/>
</dbReference>
<keyword evidence="4 6" id="KW-0804">Transcription</keyword>
<feature type="compositionally biased region" description="Basic and acidic residues" evidence="7">
    <location>
        <begin position="76"/>
        <end position="89"/>
    </location>
</feature>
<sequence length="407" mass="47704">MKFGEKKPFFSSSSSSSSNSHASPFYWLSKFKNMSIKPKAKQKSPFVCPPKCSSGGRFYGGDDDNALCRESFCEEDHEDKKSEDNDEKVVASSSCTSNRRNAEKRGRREGALKLKEKGIIGVGEERNLMNDRKVSMEMEEYNREKEYESLRKRFEKKAQTVLQEQLLKLERDSKEVEFASSKAVHKDVLQFESPKTICTPRTHSFASSTISKCSRLRNIIEDHVFGSQNFEKIDKPSQKKLSYEWLNLKQTEELKVKTRKQKQPVYVSRQIHRRRSKHSRVRIYSPRMTSKVEICKIKALEDMRKEKLKMKKERKEIVEETQGIDTFAVIKCSSDPKKDFRDSMIEMITEKHISQPEEMEELLACYLTLNSDEYHDLIIKVFRQLWFHMSQDGLDIKSDMQSYFCYE</sequence>
<keyword evidence="11" id="KW-1185">Reference proteome</keyword>
<comment type="subcellular location">
    <subcellularLocation>
        <location evidence="1 6">Nucleus</location>
    </subcellularLocation>
</comment>
<dbReference type="InterPro" id="IPR006458">
    <property type="entry name" value="Ovate_C"/>
</dbReference>
<dbReference type="EMBL" id="WOCE01000021">
    <property type="protein sequence ID" value="KAE9589880.1"/>
    <property type="molecule type" value="Genomic_DNA"/>
</dbReference>
<dbReference type="PROSITE" id="PS51754">
    <property type="entry name" value="OVATE"/>
    <property type="match status" value="1"/>
</dbReference>
<gene>
    <name evidence="10" type="ORF">Lalb_Chr18g0054811</name>
    <name evidence="9" type="ORF">Lalb_Chr21g0313601</name>
</gene>
<keyword evidence="2 6" id="KW-0678">Repressor</keyword>
<dbReference type="AlphaFoldDB" id="A0A6A4NKJ2"/>
<evidence type="ECO:0000256" key="6">
    <source>
        <dbReference type="RuleBase" id="RU367028"/>
    </source>
</evidence>
<dbReference type="Proteomes" id="UP000447434">
    <property type="component" value="Chromosome 18"/>
</dbReference>
<dbReference type="GO" id="GO:0045892">
    <property type="term" value="P:negative regulation of DNA-templated transcription"/>
    <property type="evidence" value="ECO:0007669"/>
    <property type="project" value="UniProtKB-UniRule"/>
</dbReference>
<evidence type="ECO:0000259" key="8">
    <source>
        <dbReference type="PROSITE" id="PS51754"/>
    </source>
</evidence>
<name>A0A6A4NKJ2_LUPAL</name>
<feature type="domain" description="OVATE" evidence="8">
    <location>
        <begin position="329"/>
        <end position="388"/>
    </location>
</feature>
<evidence type="ECO:0000256" key="1">
    <source>
        <dbReference type="ARBA" id="ARBA00004123"/>
    </source>
</evidence>
<accession>A0A6A4NKJ2</accession>
<dbReference type="EMBL" id="WOCE01000018">
    <property type="protein sequence ID" value="KAE9594534.1"/>
    <property type="molecule type" value="Genomic_DNA"/>
</dbReference>
<feature type="region of interest" description="Disordered" evidence="7">
    <location>
        <begin position="76"/>
        <end position="109"/>
    </location>
</feature>
<reference evidence="9" key="2">
    <citation type="journal article" date="2020" name="Nat. Commun.">
        <title>High-quality genome sequence of white lupin provides insight into soil exploration and seed quality.</title>
        <authorList>
            <person name="Hufnagel B."/>
            <person name="Marques A."/>
            <person name="Soriano A."/>
            <person name="Marques L."/>
            <person name="Divol F."/>
            <person name="Doumas P."/>
            <person name="Sallet E."/>
            <person name="Mancinotti D."/>
            <person name="Carrere S."/>
            <person name="Marande W."/>
            <person name="Arribat S."/>
            <person name="Keller J."/>
            <person name="Huneau C."/>
            <person name="Blein T."/>
            <person name="Aime D."/>
            <person name="Laguerre M."/>
            <person name="Taylor J."/>
            <person name="Schubert V."/>
            <person name="Nelson M."/>
            <person name="Geu-Flores F."/>
            <person name="Crespi M."/>
            <person name="Gallardo K."/>
            <person name="Delaux P.M."/>
            <person name="Salse J."/>
            <person name="Berges H."/>
            <person name="Guyot R."/>
            <person name="Gouzy J."/>
            <person name="Peret B."/>
        </authorList>
    </citation>
    <scope>NUCLEOTIDE SEQUENCE</scope>
    <source>
        <tissue evidence="9">Leaves</tissue>
    </source>
</reference>
<keyword evidence="5 6" id="KW-0539">Nucleus</keyword>
<evidence type="ECO:0000256" key="3">
    <source>
        <dbReference type="ARBA" id="ARBA00023015"/>
    </source>
</evidence>
<evidence type="ECO:0000256" key="2">
    <source>
        <dbReference type="ARBA" id="ARBA00022491"/>
    </source>
</evidence>
<evidence type="ECO:0000256" key="7">
    <source>
        <dbReference type="SAM" id="MobiDB-lite"/>
    </source>
</evidence>
<reference evidence="11" key="1">
    <citation type="journal article" date="2020" name="Nat. Commun.">
        <title>Genome sequence of the cluster root forming white lupin.</title>
        <authorList>
            <person name="Hufnagel B."/>
            <person name="Marques A."/>
            <person name="Soriano A."/>
            <person name="Marques L."/>
            <person name="Divol F."/>
            <person name="Doumas P."/>
            <person name="Sallet E."/>
            <person name="Mancinotti D."/>
            <person name="Carrere S."/>
            <person name="Marande W."/>
            <person name="Arribat S."/>
            <person name="Keller J."/>
            <person name="Huneau C."/>
            <person name="Blein T."/>
            <person name="Aime D."/>
            <person name="Laguerre M."/>
            <person name="Taylor J."/>
            <person name="Schubert V."/>
            <person name="Nelson M."/>
            <person name="Geu-Flores F."/>
            <person name="Crespi M."/>
            <person name="Gallardo-Guerrero K."/>
            <person name="Delaux P.-M."/>
            <person name="Salse J."/>
            <person name="Berges H."/>
            <person name="Guyot R."/>
            <person name="Gouzy J."/>
            <person name="Peret B."/>
        </authorList>
    </citation>
    <scope>NUCLEOTIDE SEQUENCE [LARGE SCALE GENOMIC DNA]</scope>
    <source>
        <strain evidence="11">cv. Amiga</strain>
    </source>
</reference>
<dbReference type="PANTHER" id="PTHR33057:SF82">
    <property type="entry name" value="TRANSCRIPTION REPRESSOR OFP5"/>
    <property type="match status" value="1"/>
</dbReference>
<proteinExistence type="predicted"/>
<evidence type="ECO:0000256" key="4">
    <source>
        <dbReference type="ARBA" id="ARBA00023163"/>
    </source>
</evidence>
<evidence type="ECO:0000256" key="5">
    <source>
        <dbReference type="ARBA" id="ARBA00023242"/>
    </source>
</evidence>
<comment type="caution">
    <text evidence="9">The sequence shown here is derived from an EMBL/GenBank/DDBJ whole genome shotgun (WGS) entry which is preliminary data.</text>
</comment>
<feature type="region of interest" description="Disordered" evidence="7">
    <location>
        <begin position="1"/>
        <end position="21"/>
    </location>
</feature>
<dbReference type="Pfam" id="PF04844">
    <property type="entry name" value="Ovate"/>
    <property type="match status" value="1"/>
</dbReference>
<organism evidence="9 11">
    <name type="scientific">Lupinus albus</name>
    <name type="common">White lupine</name>
    <name type="synonym">Lupinus termis</name>
    <dbReference type="NCBI Taxonomy" id="3870"/>
    <lineage>
        <taxon>Eukaryota</taxon>
        <taxon>Viridiplantae</taxon>
        <taxon>Streptophyta</taxon>
        <taxon>Embryophyta</taxon>
        <taxon>Tracheophyta</taxon>
        <taxon>Spermatophyta</taxon>
        <taxon>Magnoliopsida</taxon>
        <taxon>eudicotyledons</taxon>
        <taxon>Gunneridae</taxon>
        <taxon>Pentapetalae</taxon>
        <taxon>rosids</taxon>
        <taxon>fabids</taxon>
        <taxon>Fabales</taxon>
        <taxon>Fabaceae</taxon>
        <taxon>Papilionoideae</taxon>
        <taxon>50 kb inversion clade</taxon>
        <taxon>genistoids sensu lato</taxon>
        <taxon>core genistoids</taxon>
        <taxon>Genisteae</taxon>
        <taxon>Lupinus</taxon>
    </lineage>
</organism>
<evidence type="ECO:0000313" key="9">
    <source>
        <dbReference type="EMBL" id="KAE9589880.1"/>
    </source>
</evidence>
<dbReference type="OrthoDB" id="1928390at2759"/>
<evidence type="ECO:0000313" key="11">
    <source>
        <dbReference type="Proteomes" id="UP000447434"/>
    </source>
</evidence>
<keyword evidence="3 6" id="KW-0805">Transcription regulation</keyword>
<evidence type="ECO:0000313" key="10">
    <source>
        <dbReference type="EMBL" id="KAE9594534.1"/>
    </source>
</evidence>
<dbReference type="GO" id="GO:0005634">
    <property type="term" value="C:nucleus"/>
    <property type="evidence" value="ECO:0007669"/>
    <property type="project" value="UniProtKB-SubCell"/>
</dbReference>
<protein>
    <recommendedName>
        <fullName evidence="6">Transcription repressor</fullName>
    </recommendedName>
    <alternativeName>
        <fullName evidence="6">Ovate family protein</fullName>
    </alternativeName>
</protein>
<dbReference type="NCBIfam" id="TIGR01568">
    <property type="entry name" value="A_thal_3678"/>
    <property type="match status" value="1"/>
</dbReference>